<dbReference type="InterPro" id="IPR004198">
    <property type="entry name" value="Znf_C5HC2"/>
</dbReference>
<dbReference type="AlphaFoldDB" id="A0AAN9HRG9"/>
<evidence type="ECO:0000259" key="3">
    <source>
        <dbReference type="PROSITE" id="PS51184"/>
    </source>
</evidence>
<accession>A0AAN9HRG9</accession>
<evidence type="ECO:0000313" key="5">
    <source>
        <dbReference type="Proteomes" id="UP001372338"/>
    </source>
</evidence>
<dbReference type="Gene3D" id="2.60.120.650">
    <property type="entry name" value="Cupin"/>
    <property type="match status" value="1"/>
</dbReference>
<feature type="domain" description="JmjC" evidence="3">
    <location>
        <begin position="374"/>
        <end position="537"/>
    </location>
</feature>
<dbReference type="GO" id="GO:0034647">
    <property type="term" value="F:histone H3K4me/H3K4me2/H3K4me3 demethylase activity"/>
    <property type="evidence" value="ECO:0007669"/>
    <property type="project" value="TreeGrafter"/>
</dbReference>
<dbReference type="PROSITE" id="PS51184">
    <property type="entry name" value="JMJC"/>
    <property type="match status" value="1"/>
</dbReference>
<dbReference type="PANTHER" id="PTHR10694">
    <property type="entry name" value="LYSINE-SPECIFIC DEMETHYLASE"/>
    <property type="match status" value="1"/>
</dbReference>
<dbReference type="InterPro" id="IPR003347">
    <property type="entry name" value="JmjC_dom"/>
</dbReference>
<evidence type="ECO:0000256" key="1">
    <source>
        <dbReference type="SAM" id="MobiDB-lite"/>
    </source>
</evidence>
<dbReference type="SUPFAM" id="SSF51197">
    <property type="entry name" value="Clavaminate synthase-like"/>
    <property type="match status" value="1"/>
</dbReference>
<proteinExistence type="predicted"/>
<dbReference type="Pfam" id="PF02375">
    <property type="entry name" value="JmjN"/>
    <property type="match status" value="1"/>
</dbReference>
<dbReference type="Proteomes" id="UP001372338">
    <property type="component" value="Unassembled WGS sequence"/>
</dbReference>
<evidence type="ECO:0008006" key="6">
    <source>
        <dbReference type="Google" id="ProtNLM"/>
    </source>
</evidence>
<reference evidence="4 5" key="1">
    <citation type="submission" date="2024-01" db="EMBL/GenBank/DDBJ databases">
        <title>The genomes of 5 underutilized Papilionoideae crops provide insights into root nodulation and disease resistanc.</title>
        <authorList>
            <person name="Yuan L."/>
        </authorList>
    </citation>
    <scope>NUCLEOTIDE SEQUENCE [LARGE SCALE GENOMIC DNA]</scope>
    <source>
        <strain evidence="4">ZHUSHIDOU_FW_LH</strain>
        <tissue evidence="4">Leaf</tissue>
    </source>
</reference>
<sequence length="885" mass="99346">MLFFYTIIPEIQLLSCFEILAMTESNYGRNSSKLETEDVSVPPGFASLTSFFLKRVEKVKETDKSANFLTASEHKSICSDIKPETNDIAAYKHRPWILLDESNRKPEESHSKHLPMDLPINARLPKGTRGCPKCSNCPKVTARWHPEDARREVLEEAPSFHPTEEEFIDTLKYIASIRSTAEPYGICRIVPPSFWKPPCILEKKNIWEFSEFVAQIQRIDGHQVQHAPEYTASSSENIKTKRRRGTPVALDSQLDNKINCTTNYQNIEDCVCESEPGPKFSLKTFKKYADEFKIQYFNNIDKNMVMDSDINLDIPQKQWKSSVESIEGEYGRIVQNPTEEIEVLCGNTLDAGDFSSGFPTVSDASEAYIPKYLKSGWNLNHILKLPGSLLSFDLSEASPNFVTRINVGMCFSPLYWRVEEHQLYLLSYTHLGEPKVWYCVPGRFAVNFETVRKKYLPDICAGQPDVHHNRVMQLSCSVLKAEGIPVYRCVQYPREFVLIFPGAYHSGFDCGFNCSEAVSFAPLEWLLHGQNVVELYCEQRRRTLLSYDKLLLGAAREAVRAQFEVDLRMMSTPHNLTSKDAYRRDGILAKALDSRIRSESLKREFLCVSLKSQKMDGTFDATGKRECSICMRDLHLSAVVCSCSEDKFACLDHAKQLCSCTWIKKTLLYRYEISQLNFLHQALNGKLSAVYKWAKEDLGLTVASLASKGSTETAKNVKNVRGSSLSSQDLKMKESTSKTLPDSYLKLKERHLQAISNASSKRKQSEVASQDRGTSGDPYSSASKFKTPLLQTIPKEMKAKEKILGGRSPTTCIGGGISSAGINTEMKTLGGSKFSISRKVGGEPKVTSIVSSVANSRYLSLLQEGKLVEISSDSSSASSSSESDE</sequence>
<dbReference type="InterPro" id="IPR003349">
    <property type="entry name" value="JmjN"/>
</dbReference>
<dbReference type="EMBL" id="JAYWIO010000008">
    <property type="protein sequence ID" value="KAK7245357.1"/>
    <property type="molecule type" value="Genomic_DNA"/>
</dbReference>
<dbReference type="PROSITE" id="PS51183">
    <property type="entry name" value="JMJN"/>
    <property type="match status" value="1"/>
</dbReference>
<dbReference type="GO" id="GO:0000785">
    <property type="term" value="C:chromatin"/>
    <property type="evidence" value="ECO:0007669"/>
    <property type="project" value="TreeGrafter"/>
</dbReference>
<comment type="caution">
    <text evidence="4">The sequence shown here is derived from an EMBL/GenBank/DDBJ whole genome shotgun (WGS) entry which is preliminary data.</text>
</comment>
<dbReference type="Pfam" id="PF02928">
    <property type="entry name" value="zf-C5HC2"/>
    <property type="match status" value="1"/>
</dbReference>
<dbReference type="PANTHER" id="PTHR10694:SF54">
    <property type="entry name" value="INACTIVE LYSINE-SPECIFIC DEMETHYLASE JMJ19-RELATED"/>
    <property type="match status" value="1"/>
</dbReference>
<protein>
    <recommendedName>
        <fullName evidence="6">Lysine-specific demethylase JMJ16</fullName>
    </recommendedName>
</protein>
<dbReference type="Pfam" id="PF02373">
    <property type="entry name" value="JmjC"/>
    <property type="match status" value="1"/>
</dbReference>
<keyword evidence="5" id="KW-1185">Reference proteome</keyword>
<dbReference type="GO" id="GO:0010468">
    <property type="term" value="P:regulation of gene expression"/>
    <property type="evidence" value="ECO:0007669"/>
    <property type="project" value="TreeGrafter"/>
</dbReference>
<dbReference type="GO" id="GO:0005634">
    <property type="term" value="C:nucleus"/>
    <property type="evidence" value="ECO:0007669"/>
    <property type="project" value="TreeGrafter"/>
</dbReference>
<feature type="domain" description="JmjN" evidence="2">
    <location>
        <begin position="157"/>
        <end position="198"/>
    </location>
</feature>
<dbReference type="SMART" id="SM00545">
    <property type="entry name" value="JmjN"/>
    <property type="match status" value="1"/>
</dbReference>
<evidence type="ECO:0000259" key="2">
    <source>
        <dbReference type="PROSITE" id="PS51183"/>
    </source>
</evidence>
<gene>
    <name evidence="4" type="ORF">RIF29_40197</name>
</gene>
<feature type="compositionally biased region" description="Polar residues" evidence="1">
    <location>
        <begin position="766"/>
        <end position="784"/>
    </location>
</feature>
<feature type="region of interest" description="Disordered" evidence="1">
    <location>
        <begin position="755"/>
        <end position="787"/>
    </location>
</feature>
<name>A0AAN9HRG9_CROPI</name>
<evidence type="ECO:0000313" key="4">
    <source>
        <dbReference type="EMBL" id="KAK7245357.1"/>
    </source>
</evidence>
<dbReference type="SMART" id="SM00558">
    <property type="entry name" value="JmjC"/>
    <property type="match status" value="1"/>
</dbReference>
<organism evidence="4 5">
    <name type="scientific">Crotalaria pallida</name>
    <name type="common">Smooth rattlebox</name>
    <name type="synonym">Crotalaria striata</name>
    <dbReference type="NCBI Taxonomy" id="3830"/>
    <lineage>
        <taxon>Eukaryota</taxon>
        <taxon>Viridiplantae</taxon>
        <taxon>Streptophyta</taxon>
        <taxon>Embryophyta</taxon>
        <taxon>Tracheophyta</taxon>
        <taxon>Spermatophyta</taxon>
        <taxon>Magnoliopsida</taxon>
        <taxon>eudicotyledons</taxon>
        <taxon>Gunneridae</taxon>
        <taxon>Pentapetalae</taxon>
        <taxon>rosids</taxon>
        <taxon>fabids</taxon>
        <taxon>Fabales</taxon>
        <taxon>Fabaceae</taxon>
        <taxon>Papilionoideae</taxon>
        <taxon>50 kb inversion clade</taxon>
        <taxon>genistoids sensu lato</taxon>
        <taxon>core genistoids</taxon>
        <taxon>Crotalarieae</taxon>
        <taxon>Crotalaria</taxon>
    </lineage>
</organism>